<dbReference type="CDD" id="cd08500">
    <property type="entry name" value="PBP2_NikA_DppA_OppA_like_4"/>
    <property type="match status" value="1"/>
</dbReference>
<evidence type="ECO:0000259" key="5">
    <source>
        <dbReference type="Pfam" id="PF00496"/>
    </source>
</evidence>
<feature type="domain" description="Solute-binding protein family 5" evidence="5">
    <location>
        <begin position="84"/>
        <end position="477"/>
    </location>
</feature>
<feature type="chain" id="PRO_5045574754" evidence="4">
    <location>
        <begin position="19"/>
        <end position="588"/>
    </location>
</feature>
<proteinExistence type="inferred from homology"/>
<name>A0ABW1DHU4_9DEIO</name>
<dbReference type="PIRSF" id="PIRSF002741">
    <property type="entry name" value="MppA"/>
    <property type="match status" value="1"/>
</dbReference>
<comment type="caution">
    <text evidence="6">The sequence shown here is derived from an EMBL/GenBank/DDBJ whole genome shotgun (WGS) entry which is preliminary data.</text>
</comment>
<protein>
    <submittedName>
        <fullName evidence="6">ABC transporter substrate-binding protein</fullName>
    </submittedName>
</protein>
<gene>
    <name evidence="6" type="ORF">ACFPQ6_05875</name>
</gene>
<accession>A0ABW1DHU4</accession>
<evidence type="ECO:0000313" key="7">
    <source>
        <dbReference type="Proteomes" id="UP001595979"/>
    </source>
</evidence>
<dbReference type="Pfam" id="PF00496">
    <property type="entry name" value="SBP_bac_5"/>
    <property type="match status" value="1"/>
</dbReference>
<dbReference type="PANTHER" id="PTHR30290">
    <property type="entry name" value="PERIPLASMIC BINDING COMPONENT OF ABC TRANSPORTER"/>
    <property type="match status" value="1"/>
</dbReference>
<dbReference type="InterPro" id="IPR000914">
    <property type="entry name" value="SBP_5_dom"/>
</dbReference>
<evidence type="ECO:0000313" key="6">
    <source>
        <dbReference type="EMBL" id="MFC5847834.1"/>
    </source>
</evidence>
<dbReference type="Proteomes" id="UP001595979">
    <property type="component" value="Unassembled WGS sequence"/>
</dbReference>
<dbReference type="Gene3D" id="3.40.190.10">
    <property type="entry name" value="Periplasmic binding protein-like II"/>
    <property type="match status" value="1"/>
</dbReference>
<evidence type="ECO:0000256" key="3">
    <source>
        <dbReference type="ARBA" id="ARBA00022729"/>
    </source>
</evidence>
<evidence type="ECO:0000256" key="4">
    <source>
        <dbReference type="SAM" id="SignalP"/>
    </source>
</evidence>
<keyword evidence="2" id="KW-0813">Transport</keyword>
<dbReference type="InterPro" id="IPR039424">
    <property type="entry name" value="SBP_5"/>
</dbReference>
<reference evidence="7" key="1">
    <citation type="journal article" date="2019" name="Int. J. Syst. Evol. Microbiol.">
        <title>The Global Catalogue of Microorganisms (GCM) 10K type strain sequencing project: providing services to taxonomists for standard genome sequencing and annotation.</title>
        <authorList>
            <consortium name="The Broad Institute Genomics Platform"/>
            <consortium name="The Broad Institute Genome Sequencing Center for Infectious Disease"/>
            <person name="Wu L."/>
            <person name="Ma J."/>
        </authorList>
    </citation>
    <scope>NUCLEOTIDE SEQUENCE [LARGE SCALE GENOMIC DNA]</scope>
    <source>
        <strain evidence="7">CGMCC 1.15053</strain>
    </source>
</reference>
<comment type="similarity">
    <text evidence="1">Belongs to the bacterial solute-binding protein 5 family.</text>
</comment>
<dbReference type="PANTHER" id="PTHR30290:SF9">
    <property type="entry name" value="OLIGOPEPTIDE-BINDING PROTEIN APPA"/>
    <property type="match status" value="1"/>
</dbReference>
<sequence length="588" mass="64119">MKKALFLALALGAGSSLAAPFVLPAAWMAESPSQAKAGGEFRTYSLSDYKTLNPFTSAEADSLPDLMSDAGLGGLFTQDPSTDKFIPHMADALPAVSNNGKRFVVKLRQGMKFSDGQAITADDFITTFRIHTDDKVGSNSYDSFFINGKPVTLKKIDNSTLQFDFPQASASAYSRMSSLMPWPDHVFGPVYKSKGAEGIKAMWGISANPASIVSPGPWVISSYQAGQRAVLKKNPYFGEWNKDGAGKALPYLDTMSIRLLKDLNAGLAAYLAGQIDTFGASKADDLAQIKRAIDGGNLKANLVPNVSPNSTSSWIVFNWNKSGDAAKQKLFRDVRFRQAMSHVANRQAMIQLALGGLGSEVYTGVYPVFKNYQFDSTPKYRYDLAAATKLLAQMGYAKKNAQGYLTNGAGQVLEFNLATNAGNTVREQLGRIFVDEAKKVGVKVNFTPIDFNNLVDQLQAKGANRPFDAILLGLSGGDNIWPYGSNVVPCGGNLHAFNVPADGKCLTPQESLMTKLYFQGDRTLDDDARRKIGEQLSKAEAQNQGFIYLVGTNYHVTYNSRLGGEYKRNLWDAYYQSRPYAALTTYIK</sequence>
<organism evidence="6 7">
    <name type="scientific">Deinococcus petrolearius</name>
    <dbReference type="NCBI Taxonomy" id="1751295"/>
    <lineage>
        <taxon>Bacteria</taxon>
        <taxon>Thermotogati</taxon>
        <taxon>Deinococcota</taxon>
        <taxon>Deinococci</taxon>
        <taxon>Deinococcales</taxon>
        <taxon>Deinococcaceae</taxon>
        <taxon>Deinococcus</taxon>
    </lineage>
</organism>
<dbReference type="Gene3D" id="3.10.105.10">
    <property type="entry name" value="Dipeptide-binding Protein, Domain 3"/>
    <property type="match status" value="1"/>
</dbReference>
<feature type="signal peptide" evidence="4">
    <location>
        <begin position="1"/>
        <end position="18"/>
    </location>
</feature>
<keyword evidence="3 4" id="KW-0732">Signal</keyword>
<dbReference type="RefSeq" id="WP_380047307.1">
    <property type="nucleotide sequence ID" value="NZ_JBHSOH010000005.1"/>
</dbReference>
<dbReference type="SUPFAM" id="SSF53850">
    <property type="entry name" value="Periplasmic binding protein-like II"/>
    <property type="match status" value="1"/>
</dbReference>
<evidence type="ECO:0000256" key="1">
    <source>
        <dbReference type="ARBA" id="ARBA00005695"/>
    </source>
</evidence>
<dbReference type="InterPro" id="IPR030678">
    <property type="entry name" value="Peptide/Ni-bd"/>
</dbReference>
<keyword evidence="7" id="KW-1185">Reference proteome</keyword>
<evidence type="ECO:0000256" key="2">
    <source>
        <dbReference type="ARBA" id="ARBA00022448"/>
    </source>
</evidence>
<dbReference type="EMBL" id="JBHSOH010000005">
    <property type="protein sequence ID" value="MFC5847834.1"/>
    <property type="molecule type" value="Genomic_DNA"/>
</dbReference>